<keyword evidence="5" id="KW-1185">Reference proteome</keyword>
<dbReference type="GO" id="GO:0005886">
    <property type="term" value="C:plasma membrane"/>
    <property type="evidence" value="ECO:0007669"/>
    <property type="project" value="TreeGrafter"/>
</dbReference>
<dbReference type="PROSITE" id="PS50887">
    <property type="entry name" value="GGDEF"/>
    <property type="match status" value="1"/>
</dbReference>
<dbReference type="InterPro" id="IPR050469">
    <property type="entry name" value="Diguanylate_Cyclase"/>
</dbReference>
<feature type="repeat" description="TPR" evidence="1">
    <location>
        <begin position="375"/>
        <end position="408"/>
    </location>
</feature>
<dbReference type="GO" id="GO:0043709">
    <property type="term" value="P:cell adhesion involved in single-species biofilm formation"/>
    <property type="evidence" value="ECO:0007669"/>
    <property type="project" value="TreeGrafter"/>
</dbReference>
<dbReference type="InterPro" id="IPR019734">
    <property type="entry name" value="TPR_rpt"/>
</dbReference>
<keyword evidence="1" id="KW-0802">TPR repeat</keyword>
<dbReference type="AlphaFoldDB" id="A0A1M5U8G5"/>
<dbReference type="STRING" id="1121306.SAMN02745196_00892"/>
<keyword evidence="2" id="KW-1133">Transmembrane helix</keyword>
<evidence type="ECO:0000313" key="4">
    <source>
        <dbReference type="EMBL" id="SHH59355.1"/>
    </source>
</evidence>
<keyword evidence="2" id="KW-0812">Transmembrane</keyword>
<gene>
    <name evidence="4" type="ORF">SAMN02745196_00892</name>
</gene>
<dbReference type="SUPFAM" id="SSF48452">
    <property type="entry name" value="TPR-like"/>
    <property type="match status" value="2"/>
</dbReference>
<dbReference type="PROSITE" id="PS50005">
    <property type="entry name" value="TPR"/>
    <property type="match status" value="3"/>
</dbReference>
<dbReference type="InterPro" id="IPR011990">
    <property type="entry name" value="TPR-like_helical_dom_sf"/>
</dbReference>
<dbReference type="GO" id="GO:1902201">
    <property type="term" value="P:negative regulation of bacterial-type flagellum-dependent cell motility"/>
    <property type="evidence" value="ECO:0007669"/>
    <property type="project" value="TreeGrafter"/>
</dbReference>
<dbReference type="InterPro" id="IPR029787">
    <property type="entry name" value="Nucleotide_cyclase"/>
</dbReference>
<keyword evidence="2" id="KW-0472">Membrane</keyword>
<dbReference type="PANTHER" id="PTHR45138:SF9">
    <property type="entry name" value="DIGUANYLATE CYCLASE DGCM-RELATED"/>
    <property type="match status" value="1"/>
</dbReference>
<dbReference type="InterPro" id="IPR000160">
    <property type="entry name" value="GGDEF_dom"/>
</dbReference>
<dbReference type="EMBL" id="FQXP01000003">
    <property type="protein sequence ID" value="SHH59355.1"/>
    <property type="molecule type" value="Genomic_DNA"/>
</dbReference>
<reference evidence="4 5" key="1">
    <citation type="submission" date="2016-11" db="EMBL/GenBank/DDBJ databases">
        <authorList>
            <person name="Jaros S."/>
            <person name="Januszkiewicz K."/>
            <person name="Wedrychowicz H."/>
        </authorList>
    </citation>
    <scope>NUCLEOTIDE SEQUENCE [LARGE SCALE GENOMIC DNA]</scope>
    <source>
        <strain evidence="4 5">DSM 3089</strain>
    </source>
</reference>
<evidence type="ECO:0000259" key="3">
    <source>
        <dbReference type="PROSITE" id="PS50887"/>
    </source>
</evidence>
<dbReference type="SMART" id="SM00267">
    <property type="entry name" value="GGDEF"/>
    <property type="match status" value="1"/>
</dbReference>
<accession>A0A1M5U8G5</accession>
<organism evidence="4 5">
    <name type="scientific">Clostridium collagenovorans DSM 3089</name>
    <dbReference type="NCBI Taxonomy" id="1121306"/>
    <lineage>
        <taxon>Bacteria</taxon>
        <taxon>Bacillati</taxon>
        <taxon>Bacillota</taxon>
        <taxon>Clostridia</taxon>
        <taxon>Eubacteriales</taxon>
        <taxon>Clostridiaceae</taxon>
        <taxon>Clostridium</taxon>
    </lineage>
</organism>
<evidence type="ECO:0000256" key="2">
    <source>
        <dbReference type="SAM" id="Phobius"/>
    </source>
</evidence>
<dbReference type="CDD" id="cd01949">
    <property type="entry name" value="GGDEF"/>
    <property type="match status" value="1"/>
</dbReference>
<dbReference type="GO" id="GO:0052621">
    <property type="term" value="F:diguanylate cyclase activity"/>
    <property type="evidence" value="ECO:0007669"/>
    <property type="project" value="TreeGrafter"/>
</dbReference>
<sequence>MKVNNVSFSKNIFKRKKSIWIIFGFVIVIGFSSILSGDISLKESMKLNRLIDFIEENKELKLSSKEISELNNKLQEIINKTNNNKTKVKAYFIIGYYENIIGEYTSSNENIKISLDFNKEDSTYLKGISIMSHNEMSKNYFELGRYEESSESFKKAIELGDDHKYNNLIANMYISRANILQNQEGKIGIAIEILNRAKALKPSKEILANIYLKLSKYYLLDNKLDLALEYNIKSLKIARKGRMKALEADALIELGSTFSYSDDYEKSISILNNALMLEEVNSSRQRKINTLAYLSDSYCGNGEYNKSLEIVEELLNEIENLDEYERPKEYVWAYTMAAGNLNLINKPKEAIKYLDKAKAEYNKGSKEKLYLDAEVYITSGYGDCWYNMGEYDKALEAYKETVDTLKERNRASSGLSTSLTKLRQTYGVLNEYEKAYKVEEEREEVEGEIRNKNIKQSLIYVSEKIKAEENEEDINRLKFQRTIVALIIIALIVVLRLKSTEYRRELKLKEEYNKKLKELALRDSLTGVWNRRKLHEVIKDLQELDKERKVTFIMIDIDFFKLYNDNYGHLEGDKVLLQVAETLHKVFENDVVGRYGGEEFYILLDNYDGEYIEHKLKNLINKIKELDIEHKKSQVKDRVSISIGASIGKIYDIDNVILKADKNLYEVKENGRDNYKITD</sequence>
<dbReference type="FunFam" id="3.30.70.270:FF:000001">
    <property type="entry name" value="Diguanylate cyclase domain protein"/>
    <property type="match status" value="1"/>
</dbReference>
<dbReference type="SUPFAM" id="SSF55073">
    <property type="entry name" value="Nucleotide cyclase"/>
    <property type="match status" value="1"/>
</dbReference>
<feature type="repeat" description="TPR" evidence="1">
    <location>
        <begin position="130"/>
        <end position="163"/>
    </location>
</feature>
<dbReference type="InterPro" id="IPR043128">
    <property type="entry name" value="Rev_trsase/Diguanyl_cyclase"/>
</dbReference>
<dbReference type="SMART" id="SM00028">
    <property type="entry name" value="TPR"/>
    <property type="match status" value="6"/>
</dbReference>
<dbReference type="RefSeq" id="WP_072830435.1">
    <property type="nucleotide sequence ID" value="NZ_FQXP01000003.1"/>
</dbReference>
<dbReference type="OrthoDB" id="9805474at2"/>
<dbReference type="Pfam" id="PF00990">
    <property type="entry name" value="GGDEF"/>
    <property type="match status" value="1"/>
</dbReference>
<dbReference type="PANTHER" id="PTHR45138">
    <property type="entry name" value="REGULATORY COMPONENTS OF SENSORY TRANSDUCTION SYSTEM"/>
    <property type="match status" value="1"/>
</dbReference>
<dbReference type="NCBIfam" id="TIGR00254">
    <property type="entry name" value="GGDEF"/>
    <property type="match status" value="1"/>
</dbReference>
<feature type="repeat" description="TPR" evidence="1">
    <location>
        <begin position="248"/>
        <end position="281"/>
    </location>
</feature>
<proteinExistence type="predicted"/>
<name>A0A1M5U8G5_9CLOT</name>
<feature type="domain" description="GGDEF" evidence="3">
    <location>
        <begin position="548"/>
        <end position="679"/>
    </location>
</feature>
<protein>
    <submittedName>
        <fullName evidence="4">Diguanylate cyclase (GGDEF) domain-containing protein</fullName>
    </submittedName>
</protein>
<evidence type="ECO:0000313" key="5">
    <source>
        <dbReference type="Proteomes" id="UP000184526"/>
    </source>
</evidence>
<evidence type="ECO:0000256" key="1">
    <source>
        <dbReference type="PROSITE-ProRule" id="PRU00339"/>
    </source>
</evidence>
<dbReference type="Gene3D" id="3.30.70.270">
    <property type="match status" value="1"/>
</dbReference>
<dbReference type="Gene3D" id="1.25.40.10">
    <property type="entry name" value="Tetratricopeptide repeat domain"/>
    <property type="match status" value="3"/>
</dbReference>
<feature type="transmembrane region" description="Helical" evidence="2">
    <location>
        <begin position="20"/>
        <end position="41"/>
    </location>
</feature>
<dbReference type="Proteomes" id="UP000184526">
    <property type="component" value="Unassembled WGS sequence"/>
</dbReference>